<keyword evidence="2 5" id="KW-0812">Transmembrane</keyword>
<organism evidence="6 7">
    <name type="scientific">Candidatus Competibacter denitrificans Run_A_D11</name>
    <dbReference type="NCBI Taxonomy" id="1400863"/>
    <lineage>
        <taxon>Bacteria</taxon>
        <taxon>Pseudomonadati</taxon>
        <taxon>Pseudomonadota</taxon>
        <taxon>Gammaproteobacteria</taxon>
        <taxon>Candidatus Competibacteraceae</taxon>
        <taxon>Candidatus Competibacter</taxon>
    </lineage>
</organism>
<feature type="transmembrane region" description="Helical" evidence="5">
    <location>
        <begin position="63"/>
        <end position="82"/>
    </location>
</feature>
<name>W6MAI8_9GAMM</name>
<dbReference type="InterPro" id="IPR053153">
    <property type="entry name" value="APC_K+_Transporter"/>
</dbReference>
<evidence type="ECO:0000256" key="2">
    <source>
        <dbReference type="ARBA" id="ARBA00022692"/>
    </source>
</evidence>
<feature type="transmembrane region" description="Helical" evidence="5">
    <location>
        <begin position="215"/>
        <end position="239"/>
    </location>
</feature>
<dbReference type="EMBL" id="CBTJ020000043">
    <property type="protein sequence ID" value="CDI02970.1"/>
    <property type="molecule type" value="Genomic_DNA"/>
</dbReference>
<accession>W6MAI8</accession>
<dbReference type="GO" id="GO:0022857">
    <property type="term" value="F:transmembrane transporter activity"/>
    <property type="evidence" value="ECO:0007669"/>
    <property type="project" value="InterPro"/>
</dbReference>
<gene>
    <name evidence="6" type="ORF">BN873_360064</name>
</gene>
<dbReference type="RefSeq" id="WP_048673515.1">
    <property type="nucleotide sequence ID" value="NZ_CBTJ020000043.1"/>
</dbReference>
<evidence type="ECO:0000256" key="3">
    <source>
        <dbReference type="ARBA" id="ARBA00022989"/>
    </source>
</evidence>
<reference evidence="6" key="2">
    <citation type="submission" date="2014-03" db="EMBL/GenBank/DDBJ databases">
        <title>Candidatus Competibacter-lineage genomes retrieved from metagenomes reveal functional metabolic diversity.</title>
        <authorList>
            <person name="McIlroy S.J."/>
            <person name="Albertsen M."/>
            <person name="Andresen E.K."/>
            <person name="Saunders A.M."/>
            <person name="Kristiansen R."/>
            <person name="Stokholm-Bjerregaard M."/>
            <person name="Nielsen K.L."/>
            <person name="Nielsen P.H."/>
        </authorList>
    </citation>
    <scope>NUCLEOTIDE SEQUENCE</scope>
    <source>
        <strain evidence="6">Run_A_D11</strain>
    </source>
</reference>
<evidence type="ECO:0000256" key="1">
    <source>
        <dbReference type="ARBA" id="ARBA00004141"/>
    </source>
</evidence>
<feature type="transmembrane region" description="Helical" evidence="5">
    <location>
        <begin position="260"/>
        <end position="282"/>
    </location>
</feature>
<keyword evidence="3 5" id="KW-1133">Transmembrane helix</keyword>
<feature type="transmembrane region" description="Helical" evidence="5">
    <location>
        <begin position="361"/>
        <end position="380"/>
    </location>
</feature>
<dbReference type="STRING" id="1400863.BN873_360064"/>
<feature type="transmembrane region" description="Helical" evidence="5">
    <location>
        <begin position="144"/>
        <end position="162"/>
    </location>
</feature>
<dbReference type="OrthoDB" id="9759676at2"/>
<sequence length="654" mass="71778">MPSFDKFREVLLGKPYDPLNPEIRHNLALVAFLAWIGLGADGLSSSCYGPEEAFLALGHYTHFGLYLAVATFLTVFIIALAYNQVIELFPSGGGGYKVATQLLGPRAGLLSGSALLVDYVLTIAISIASGVDALFSLLPPGAQAYKLVAEIGLIIVLIVLNLRGMKESIKVLLPIFLGFFFTHAFLIIYGIVAHAEGLPALIPDTINETRQLSEQMGWAFAAALFLRAYSLGGGTYTGLEAVSNNVNMLSEPRVRNGKYTMLYMAGSLSFTAGGIILLYLLWNAQFVAHQTLNAVTFGAIINSWQFNPVVSHGLLAVVLLLEGGLLFVAANTGFLGGPTVLANMAVDSWVPRQFRNLSGRLVTQNGILLMGLGALGILLWTDGDVSVLVVLYSINVFITFSLSLLGLCKHWWTSRYDEARWKPRLMLSLLGFAVTGGILVVTVVEKFTEGGWLTLLITGLLITSFALVKHHYEYVRQQLRKIDALYAPRPNWGEELPEPPLVPDQPTAIFLIGKNRGLGMYALKWLNEVFAGHFKNFIFLSVGEVDAESYGGKGALRSLQYQIENSLRYYVNYCHSQGLAAISRAAYGTDVETELEKLVTGVVADYPNAVCLSSKLIFENESWLISWLHNHTPLAMQRRLHLREIQMIVIPIKI</sequence>
<dbReference type="AlphaFoldDB" id="W6MAI8"/>
<dbReference type="PANTHER" id="PTHR47704">
    <property type="entry name" value="POTASSIUM TRANSPORTER KIMA"/>
    <property type="match status" value="1"/>
</dbReference>
<evidence type="ECO:0000256" key="4">
    <source>
        <dbReference type="ARBA" id="ARBA00023136"/>
    </source>
</evidence>
<evidence type="ECO:0008006" key="8">
    <source>
        <dbReference type="Google" id="ProtNLM"/>
    </source>
</evidence>
<protein>
    <recommendedName>
        <fullName evidence="8">Amino acid transporter</fullName>
    </recommendedName>
</protein>
<comment type="caution">
    <text evidence="6">The sequence shown here is derived from an EMBL/GenBank/DDBJ whole genome shotgun (WGS) entry which is preliminary data.</text>
</comment>
<reference evidence="6" key="1">
    <citation type="submission" date="2013-07" db="EMBL/GenBank/DDBJ databases">
        <authorList>
            <person name="McIlroy S."/>
        </authorList>
    </citation>
    <scope>NUCLEOTIDE SEQUENCE [LARGE SCALE GENOMIC DNA]</scope>
    <source>
        <strain evidence="6">Run_A_D11</strain>
    </source>
</reference>
<dbReference type="PANTHER" id="PTHR47704:SF1">
    <property type="entry name" value="POTASSIUM TRANSPORTER KIMA"/>
    <property type="match status" value="1"/>
</dbReference>
<dbReference type="InterPro" id="IPR002293">
    <property type="entry name" value="AA/rel_permease1"/>
</dbReference>
<feature type="transmembrane region" description="Helical" evidence="5">
    <location>
        <begin position="116"/>
        <end position="138"/>
    </location>
</feature>
<feature type="transmembrane region" description="Helical" evidence="5">
    <location>
        <begin position="386"/>
        <end position="405"/>
    </location>
</feature>
<dbReference type="Proteomes" id="UP000035760">
    <property type="component" value="Unassembled WGS sequence"/>
</dbReference>
<dbReference type="Gene3D" id="1.20.1740.10">
    <property type="entry name" value="Amino acid/polyamine transporter I"/>
    <property type="match status" value="1"/>
</dbReference>
<proteinExistence type="predicted"/>
<evidence type="ECO:0000313" key="6">
    <source>
        <dbReference type="EMBL" id="CDI02970.1"/>
    </source>
</evidence>
<keyword evidence="4 5" id="KW-0472">Membrane</keyword>
<comment type="subcellular location">
    <subcellularLocation>
        <location evidence="1">Membrane</location>
        <topology evidence="1">Multi-pass membrane protein</topology>
    </subcellularLocation>
</comment>
<feature type="transmembrane region" description="Helical" evidence="5">
    <location>
        <begin position="425"/>
        <end position="444"/>
    </location>
</feature>
<keyword evidence="7" id="KW-1185">Reference proteome</keyword>
<feature type="transmembrane region" description="Helical" evidence="5">
    <location>
        <begin position="26"/>
        <end position="43"/>
    </location>
</feature>
<dbReference type="Pfam" id="PF13520">
    <property type="entry name" value="AA_permease_2"/>
    <property type="match status" value="1"/>
</dbReference>
<evidence type="ECO:0000256" key="5">
    <source>
        <dbReference type="SAM" id="Phobius"/>
    </source>
</evidence>
<dbReference type="GO" id="GO:0016020">
    <property type="term" value="C:membrane"/>
    <property type="evidence" value="ECO:0007669"/>
    <property type="project" value="UniProtKB-SubCell"/>
</dbReference>
<evidence type="ECO:0000313" key="7">
    <source>
        <dbReference type="Proteomes" id="UP000035760"/>
    </source>
</evidence>
<feature type="transmembrane region" description="Helical" evidence="5">
    <location>
        <begin position="171"/>
        <end position="195"/>
    </location>
</feature>
<feature type="transmembrane region" description="Helical" evidence="5">
    <location>
        <begin position="314"/>
        <end position="341"/>
    </location>
</feature>
<feature type="transmembrane region" description="Helical" evidence="5">
    <location>
        <begin position="450"/>
        <end position="468"/>
    </location>
</feature>